<evidence type="ECO:0000313" key="2">
    <source>
        <dbReference type="Proteomes" id="UP000823388"/>
    </source>
</evidence>
<name>A0A8T0RAE7_PANVG</name>
<sequence length="66" mass="7612">MARSRGTSPIALLDFTAYSLRLRPKFEMVDGMQASRPKFEMFESLLMHYIHFSCPSFSFRSLCLAS</sequence>
<gene>
    <name evidence="1" type="ORF">PVAP13_6KG109600</name>
</gene>
<protein>
    <submittedName>
        <fullName evidence="1">Uncharacterized protein</fullName>
    </submittedName>
</protein>
<keyword evidence="2" id="KW-1185">Reference proteome</keyword>
<dbReference type="EMBL" id="CM029047">
    <property type="protein sequence ID" value="KAG2582464.1"/>
    <property type="molecule type" value="Genomic_DNA"/>
</dbReference>
<reference evidence="1" key="1">
    <citation type="submission" date="2020-05" db="EMBL/GenBank/DDBJ databases">
        <title>WGS assembly of Panicum virgatum.</title>
        <authorList>
            <person name="Lovell J.T."/>
            <person name="Jenkins J."/>
            <person name="Shu S."/>
            <person name="Juenger T.E."/>
            <person name="Schmutz J."/>
        </authorList>
    </citation>
    <scope>NUCLEOTIDE SEQUENCE</scope>
    <source>
        <strain evidence="1">AP13</strain>
    </source>
</reference>
<dbReference type="Proteomes" id="UP000823388">
    <property type="component" value="Chromosome 6K"/>
</dbReference>
<evidence type="ECO:0000313" key="1">
    <source>
        <dbReference type="EMBL" id="KAG2582464.1"/>
    </source>
</evidence>
<accession>A0A8T0RAE7</accession>
<proteinExistence type="predicted"/>
<organism evidence="1 2">
    <name type="scientific">Panicum virgatum</name>
    <name type="common">Blackwell switchgrass</name>
    <dbReference type="NCBI Taxonomy" id="38727"/>
    <lineage>
        <taxon>Eukaryota</taxon>
        <taxon>Viridiplantae</taxon>
        <taxon>Streptophyta</taxon>
        <taxon>Embryophyta</taxon>
        <taxon>Tracheophyta</taxon>
        <taxon>Spermatophyta</taxon>
        <taxon>Magnoliopsida</taxon>
        <taxon>Liliopsida</taxon>
        <taxon>Poales</taxon>
        <taxon>Poaceae</taxon>
        <taxon>PACMAD clade</taxon>
        <taxon>Panicoideae</taxon>
        <taxon>Panicodae</taxon>
        <taxon>Paniceae</taxon>
        <taxon>Panicinae</taxon>
        <taxon>Panicum</taxon>
        <taxon>Panicum sect. Hiantes</taxon>
    </lineage>
</organism>
<comment type="caution">
    <text evidence="1">The sequence shown here is derived from an EMBL/GenBank/DDBJ whole genome shotgun (WGS) entry which is preliminary data.</text>
</comment>
<dbReference type="AlphaFoldDB" id="A0A8T0RAE7"/>